<gene>
    <name evidence="8" type="ORF">XM38_049900</name>
</gene>
<dbReference type="KEGG" id="hhg:XM38_049900"/>
<dbReference type="GO" id="GO:0030170">
    <property type="term" value="F:pyridoxal phosphate binding"/>
    <property type="evidence" value="ECO:0007669"/>
    <property type="project" value="InterPro"/>
</dbReference>
<dbReference type="AlphaFoldDB" id="A0A1Z3HUQ9"/>
<evidence type="ECO:0000259" key="7">
    <source>
        <dbReference type="Pfam" id="PF00155"/>
    </source>
</evidence>
<dbReference type="CDD" id="cd00609">
    <property type="entry name" value="AAT_like"/>
    <property type="match status" value="1"/>
</dbReference>
<evidence type="ECO:0000313" key="9">
    <source>
        <dbReference type="Proteomes" id="UP000191901"/>
    </source>
</evidence>
<evidence type="ECO:0000256" key="5">
    <source>
        <dbReference type="ARBA" id="ARBA00022898"/>
    </source>
</evidence>
<dbReference type="Proteomes" id="UP000191901">
    <property type="component" value="Chromosome"/>
</dbReference>
<reference evidence="8 9" key="1">
    <citation type="journal article" date="2016" name="Biochim. Biophys. Acta">
        <title>Characterization of red-shifted phycobilisomes isolated from the chlorophyll f-containing cyanobacterium Halomicronema hongdechloris.</title>
        <authorList>
            <person name="Li Y."/>
            <person name="Lin Y."/>
            <person name="Garvey C.J."/>
            <person name="Birch D."/>
            <person name="Corkery R.W."/>
            <person name="Loughlin P.C."/>
            <person name="Scheer H."/>
            <person name="Willows R.D."/>
            <person name="Chen M."/>
        </authorList>
    </citation>
    <scope>NUCLEOTIDE SEQUENCE [LARGE SCALE GENOMIC DNA]</scope>
    <source>
        <strain evidence="8 9">C2206</strain>
    </source>
</reference>
<evidence type="ECO:0000256" key="6">
    <source>
        <dbReference type="RuleBase" id="RU000481"/>
    </source>
</evidence>
<accession>A0A1Z3HUQ9</accession>
<evidence type="ECO:0000256" key="3">
    <source>
        <dbReference type="ARBA" id="ARBA00022576"/>
    </source>
</evidence>
<dbReference type="EC" id="2.6.1.-" evidence="6"/>
<organism evidence="8 9">
    <name type="scientific">Halomicronema hongdechloris C2206</name>
    <dbReference type="NCBI Taxonomy" id="1641165"/>
    <lineage>
        <taxon>Bacteria</taxon>
        <taxon>Bacillati</taxon>
        <taxon>Cyanobacteriota</taxon>
        <taxon>Cyanophyceae</taxon>
        <taxon>Nodosilineales</taxon>
        <taxon>Nodosilineaceae</taxon>
        <taxon>Halomicronema</taxon>
    </lineage>
</organism>
<sequence length="389" mass="42357">MIPFAARMDRLGTESAFEYMAKAKQLEAQGKEIIHLEIGQPDFATADFICKAAYEAMQAGYTGYGPAAGLPELRAAIAEYIGATRRLSVAPEQVVVMPGAKPIIFFTLLALVEPGDEVIYPDPGFPIYESVINFVGAKAVPLPLRESVQFRCQPEELRARVSERTKLLILNSPHNPTGGVLMPQDLDAIATLARQYDLYVLADEIYSRILYDPPHHSIASLPGMQERTILLDGFSKTYAMTGWRLGYAVAAPAIIEKLTQLMINSNSCTCSFTQMAGITALQGAQQPVEAMVQAFRQRRDLMVARLNQIPGIQCLTPAGAFYGFANVSQLSLDDRALADYLMTEAGVAVLPGSSFGSYGAGYLRLSYANSLSNIEQALEQLEQAVAQLT</sequence>
<keyword evidence="3 6" id="KW-0032">Aminotransferase</keyword>
<dbReference type="InterPro" id="IPR004839">
    <property type="entry name" value="Aminotransferase_I/II_large"/>
</dbReference>
<protein>
    <recommendedName>
        <fullName evidence="6">Aminotransferase</fullName>
        <ecNumber evidence="6">2.6.1.-</ecNumber>
    </recommendedName>
</protein>
<dbReference type="EMBL" id="CP021983">
    <property type="protein sequence ID" value="ASC74016.1"/>
    <property type="molecule type" value="Genomic_DNA"/>
</dbReference>
<keyword evidence="4 6" id="KW-0808">Transferase</keyword>
<dbReference type="Gene3D" id="3.90.1150.10">
    <property type="entry name" value="Aspartate Aminotransferase, domain 1"/>
    <property type="match status" value="1"/>
</dbReference>
<name>A0A1Z3HUQ9_9CYAN</name>
<dbReference type="GO" id="GO:0008483">
    <property type="term" value="F:transaminase activity"/>
    <property type="evidence" value="ECO:0007669"/>
    <property type="project" value="UniProtKB-KW"/>
</dbReference>
<dbReference type="InterPro" id="IPR015421">
    <property type="entry name" value="PyrdxlP-dep_Trfase_major"/>
</dbReference>
<dbReference type="Pfam" id="PF00155">
    <property type="entry name" value="Aminotran_1_2"/>
    <property type="match status" value="1"/>
</dbReference>
<proteinExistence type="inferred from homology"/>
<evidence type="ECO:0000256" key="1">
    <source>
        <dbReference type="ARBA" id="ARBA00001933"/>
    </source>
</evidence>
<comment type="similarity">
    <text evidence="2 6">Belongs to the class-I pyridoxal-phosphate-dependent aminotransferase family.</text>
</comment>
<keyword evidence="9" id="KW-1185">Reference proteome</keyword>
<evidence type="ECO:0000313" key="8">
    <source>
        <dbReference type="EMBL" id="ASC74016.1"/>
    </source>
</evidence>
<dbReference type="InterPro" id="IPR015424">
    <property type="entry name" value="PyrdxlP-dep_Trfase"/>
</dbReference>
<dbReference type="InterPro" id="IPR015422">
    <property type="entry name" value="PyrdxlP-dep_Trfase_small"/>
</dbReference>
<evidence type="ECO:0000256" key="4">
    <source>
        <dbReference type="ARBA" id="ARBA00022679"/>
    </source>
</evidence>
<dbReference type="PANTHER" id="PTHR46383:SF1">
    <property type="entry name" value="ASPARTATE AMINOTRANSFERASE"/>
    <property type="match status" value="1"/>
</dbReference>
<dbReference type="GO" id="GO:0006520">
    <property type="term" value="P:amino acid metabolic process"/>
    <property type="evidence" value="ECO:0007669"/>
    <property type="project" value="InterPro"/>
</dbReference>
<dbReference type="FunFam" id="3.40.640.10:FF:000033">
    <property type="entry name" value="Aspartate aminotransferase"/>
    <property type="match status" value="1"/>
</dbReference>
<feature type="domain" description="Aminotransferase class I/classII large" evidence="7">
    <location>
        <begin position="32"/>
        <end position="381"/>
    </location>
</feature>
<dbReference type="InterPro" id="IPR004838">
    <property type="entry name" value="NHTrfase_class1_PyrdxlP-BS"/>
</dbReference>
<dbReference type="SUPFAM" id="SSF53383">
    <property type="entry name" value="PLP-dependent transferases"/>
    <property type="match status" value="1"/>
</dbReference>
<comment type="cofactor">
    <cofactor evidence="1 6">
        <name>pyridoxal 5'-phosphate</name>
        <dbReference type="ChEBI" id="CHEBI:597326"/>
    </cofactor>
</comment>
<dbReference type="STRING" id="1641165.XM38_01255"/>
<dbReference type="PANTHER" id="PTHR46383">
    <property type="entry name" value="ASPARTATE AMINOTRANSFERASE"/>
    <property type="match status" value="1"/>
</dbReference>
<dbReference type="InterPro" id="IPR050596">
    <property type="entry name" value="AspAT/PAT-like"/>
</dbReference>
<keyword evidence="5" id="KW-0663">Pyridoxal phosphate</keyword>
<evidence type="ECO:0000256" key="2">
    <source>
        <dbReference type="ARBA" id="ARBA00007441"/>
    </source>
</evidence>
<dbReference type="PROSITE" id="PS00105">
    <property type="entry name" value="AA_TRANSFER_CLASS_1"/>
    <property type="match status" value="1"/>
</dbReference>
<dbReference type="Gene3D" id="3.40.640.10">
    <property type="entry name" value="Type I PLP-dependent aspartate aminotransferase-like (Major domain)"/>
    <property type="match status" value="1"/>
</dbReference>